<name>A0AAJ5W0T4_9MICO</name>
<dbReference type="Proteomes" id="UP001213972">
    <property type="component" value="Chromosome"/>
</dbReference>
<protein>
    <submittedName>
        <fullName evidence="2">Uncharacterized protein</fullName>
    </submittedName>
</protein>
<evidence type="ECO:0000256" key="1">
    <source>
        <dbReference type="SAM" id="MobiDB-lite"/>
    </source>
</evidence>
<feature type="region of interest" description="Disordered" evidence="1">
    <location>
        <begin position="21"/>
        <end position="52"/>
    </location>
</feature>
<accession>A0AAJ5W0T4</accession>
<dbReference type="EMBL" id="CP119321">
    <property type="protein sequence ID" value="WEK12793.1"/>
    <property type="molecule type" value="Genomic_DNA"/>
</dbReference>
<dbReference type="AlphaFoldDB" id="A0AAJ5W0T4"/>
<proteinExistence type="predicted"/>
<sequence length="145" mass="14712">MVGVLAATSLTTGCVAGALDPATQQASPPSPSASVSPSPAPSELTVTPAPGEPRIATLSSIRGAASTEPAPTRTGRVAVYIRCFGDDIITVEIENSATITQRCLLDAGDPGTRNTLDIVGEEVRVTGTADVDNLWAIAVTEIPAD</sequence>
<evidence type="ECO:0000313" key="2">
    <source>
        <dbReference type="EMBL" id="WEK12793.1"/>
    </source>
</evidence>
<gene>
    <name evidence="2" type="ORF">P0Y48_09980</name>
</gene>
<evidence type="ECO:0000313" key="3">
    <source>
        <dbReference type="Proteomes" id="UP001213972"/>
    </source>
</evidence>
<organism evidence="2 3">
    <name type="scientific">Candidatus Microbacterium phytovorans</name>
    <dbReference type="NCBI Taxonomy" id="3121374"/>
    <lineage>
        <taxon>Bacteria</taxon>
        <taxon>Bacillati</taxon>
        <taxon>Actinomycetota</taxon>
        <taxon>Actinomycetes</taxon>
        <taxon>Micrococcales</taxon>
        <taxon>Microbacteriaceae</taxon>
        <taxon>Microbacterium</taxon>
    </lineage>
</organism>
<reference evidence="2" key="1">
    <citation type="submission" date="2023-03" db="EMBL/GenBank/DDBJ databases">
        <title>Andean soil-derived lignocellulolytic bacterial consortium as a source of novel taxa and putative plastic-active enzymes.</title>
        <authorList>
            <person name="Diaz-Garcia L."/>
            <person name="Chuvochina M."/>
            <person name="Feuerriegel G."/>
            <person name="Bunk B."/>
            <person name="Sproer C."/>
            <person name="Streit W.R."/>
            <person name="Rodriguez L.M."/>
            <person name="Overmann J."/>
            <person name="Jimenez D.J."/>
        </authorList>
    </citation>
    <scope>NUCLEOTIDE SEQUENCE</scope>
    <source>
        <strain evidence="2">MAG 4610</strain>
    </source>
</reference>